<protein>
    <submittedName>
        <fullName evidence="1">Uncharacterized protein</fullName>
    </submittedName>
</protein>
<gene>
    <name evidence="1" type="ORF">RRG08_012828</name>
</gene>
<organism evidence="1 2">
    <name type="scientific">Elysia crispata</name>
    <name type="common">lettuce slug</name>
    <dbReference type="NCBI Taxonomy" id="231223"/>
    <lineage>
        <taxon>Eukaryota</taxon>
        <taxon>Metazoa</taxon>
        <taxon>Spiralia</taxon>
        <taxon>Lophotrochozoa</taxon>
        <taxon>Mollusca</taxon>
        <taxon>Gastropoda</taxon>
        <taxon>Heterobranchia</taxon>
        <taxon>Euthyneura</taxon>
        <taxon>Panpulmonata</taxon>
        <taxon>Sacoglossa</taxon>
        <taxon>Placobranchoidea</taxon>
        <taxon>Plakobranchidae</taxon>
        <taxon>Elysia</taxon>
    </lineage>
</organism>
<accession>A0AAE0XZP7</accession>
<name>A0AAE0XZP7_9GAST</name>
<keyword evidence="2" id="KW-1185">Reference proteome</keyword>
<dbReference type="Proteomes" id="UP001283361">
    <property type="component" value="Unassembled WGS sequence"/>
</dbReference>
<evidence type="ECO:0000313" key="2">
    <source>
        <dbReference type="Proteomes" id="UP001283361"/>
    </source>
</evidence>
<comment type="caution">
    <text evidence="1">The sequence shown here is derived from an EMBL/GenBank/DDBJ whole genome shotgun (WGS) entry which is preliminary data.</text>
</comment>
<sequence>MFVELPTIATLPCSECIHSNRQYLERVKNVKTLEEGGWGLVAMQEVGVCSSLVSSGSTTAVKSLRTYIRDVALY</sequence>
<dbReference type="AlphaFoldDB" id="A0AAE0XZP7"/>
<evidence type="ECO:0000313" key="1">
    <source>
        <dbReference type="EMBL" id="KAK3725746.1"/>
    </source>
</evidence>
<dbReference type="EMBL" id="JAWDGP010007328">
    <property type="protein sequence ID" value="KAK3725746.1"/>
    <property type="molecule type" value="Genomic_DNA"/>
</dbReference>
<proteinExistence type="predicted"/>
<reference evidence="1" key="1">
    <citation type="journal article" date="2023" name="G3 (Bethesda)">
        <title>A reference genome for the long-term kleptoplast-retaining sea slug Elysia crispata morphotype clarki.</title>
        <authorList>
            <person name="Eastman K.E."/>
            <person name="Pendleton A.L."/>
            <person name="Shaikh M.A."/>
            <person name="Suttiyut T."/>
            <person name="Ogas R."/>
            <person name="Tomko P."/>
            <person name="Gavelis G."/>
            <person name="Widhalm J.R."/>
            <person name="Wisecaver J.H."/>
        </authorList>
    </citation>
    <scope>NUCLEOTIDE SEQUENCE</scope>
    <source>
        <strain evidence="1">ECLA1</strain>
    </source>
</reference>